<name>A0A3R6ZFT6_APHAT</name>
<dbReference type="PANTHER" id="PTHR32022">
    <property type="entry name" value="D-GLUTAMATE CYCLASE, MITOCHONDRIAL"/>
    <property type="match status" value="1"/>
</dbReference>
<accession>A0A3R6ZFT6</accession>
<dbReference type="PANTHER" id="PTHR32022:SF10">
    <property type="entry name" value="D-GLUTAMATE CYCLASE, MITOCHONDRIAL"/>
    <property type="match status" value="1"/>
</dbReference>
<evidence type="ECO:0000313" key="2">
    <source>
        <dbReference type="Proteomes" id="UP000283543"/>
    </source>
</evidence>
<protein>
    <submittedName>
        <fullName evidence="1">Uncharacterized protein</fullName>
    </submittedName>
</protein>
<organism evidence="1 2">
    <name type="scientific">Aphanomyces astaci</name>
    <name type="common">Crayfish plague agent</name>
    <dbReference type="NCBI Taxonomy" id="112090"/>
    <lineage>
        <taxon>Eukaryota</taxon>
        <taxon>Sar</taxon>
        <taxon>Stramenopiles</taxon>
        <taxon>Oomycota</taxon>
        <taxon>Saprolegniomycetes</taxon>
        <taxon>Saprolegniales</taxon>
        <taxon>Verrucalvaceae</taxon>
        <taxon>Aphanomyces</taxon>
    </lineage>
</organism>
<sequence>MLFITCITASFMTPPAKSLTPEQFRLRCRDGSFESNSAGYCPGFAQVRHDARTLILPKEHAFDFLLFCQRNPKPCPLLEVSDPGCVDMRRFAPNSDIRTDLPKYRVYKHGVLTDELIDIKPYWRDVSTVVITQYHVKLDNFVGLGDVLTRLLVQL</sequence>
<dbReference type="EMBL" id="QUTB01005712">
    <property type="protein sequence ID" value="RHY53838.1"/>
    <property type="molecule type" value="Genomic_DNA"/>
</dbReference>
<dbReference type="SUPFAM" id="SSF160920">
    <property type="entry name" value="PSTPO5379-like"/>
    <property type="match status" value="1"/>
</dbReference>
<dbReference type="Gene3D" id="3.40.1640.10">
    <property type="entry name" value="PSTPO5379-like"/>
    <property type="match status" value="1"/>
</dbReference>
<dbReference type="InterPro" id="IPR038021">
    <property type="entry name" value="Putative_hydro-lyase"/>
</dbReference>
<dbReference type="Proteomes" id="UP000283543">
    <property type="component" value="Unassembled WGS sequence"/>
</dbReference>
<gene>
    <name evidence="1" type="ORF">DYB34_002246</name>
</gene>
<dbReference type="VEuPathDB" id="FungiDB:H257_01155"/>
<reference evidence="1 2" key="1">
    <citation type="submission" date="2018-08" db="EMBL/GenBank/DDBJ databases">
        <title>Aphanomyces genome sequencing and annotation.</title>
        <authorList>
            <person name="Minardi D."/>
            <person name="Oidtmann B."/>
            <person name="Van Der Giezen M."/>
            <person name="Studholme D.J."/>
        </authorList>
    </citation>
    <scope>NUCLEOTIDE SEQUENCE [LARGE SCALE GENOMIC DNA]</scope>
    <source>
        <strain evidence="1 2">Si</strain>
    </source>
</reference>
<dbReference type="AlphaFoldDB" id="A0A3R6ZFT6"/>
<comment type="caution">
    <text evidence="1">The sequence shown here is derived from an EMBL/GenBank/DDBJ whole genome shotgun (WGS) entry which is preliminary data.</text>
</comment>
<proteinExistence type="predicted"/>
<evidence type="ECO:0000313" key="1">
    <source>
        <dbReference type="EMBL" id="RHY53838.1"/>
    </source>
</evidence>